<feature type="binding site" evidence="4">
    <location>
        <begin position="213"/>
        <end position="214"/>
    </location>
    <ligand>
        <name>3-amino-2-oxopropyl phosphate</name>
        <dbReference type="ChEBI" id="CHEBI:57279"/>
    </ligand>
</feature>
<dbReference type="UniPathway" id="UPA00244">
    <property type="reaction ID" value="UER00313"/>
</dbReference>
<feature type="binding site" evidence="4">
    <location>
        <position position="50"/>
    </location>
    <ligand>
        <name>1-deoxy-D-xylulose 5-phosphate</name>
        <dbReference type="ChEBI" id="CHEBI:57792"/>
    </ligand>
</feature>
<dbReference type="PATRIC" id="fig|883096.3.peg.899"/>
<dbReference type="EC" id="2.6.99.2" evidence="4 5"/>
<feature type="active site" description="Proton donor" evidence="4">
    <location>
        <position position="190"/>
    </location>
</feature>
<feature type="binding site" evidence="4">
    <location>
        <position position="191"/>
    </location>
    <ligand>
        <name>3-amino-2-oxopropyl phosphate</name>
        <dbReference type="ChEBI" id="CHEBI:57279"/>
    </ligand>
</feature>
<proteinExistence type="inferred from homology"/>
<dbReference type="InterPro" id="IPR004569">
    <property type="entry name" value="PyrdxlP_synth_PdxJ"/>
</dbReference>
<dbReference type="GO" id="GO:0033856">
    <property type="term" value="F:pyridoxine 5'-phosphate synthase activity"/>
    <property type="evidence" value="ECO:0007669"/>
    <property type="project" value="UniProtKB-UniRule"/>
</dbReference>
<keyword evidence="1 4" id="KW-0963">Cytoplasm</keyword>
<dbReference type="OrthoDB" id="9806590at2"/>
<comment type="similarity">
    <text evidence="4">Belongs to the PNP synthase family.</text>
</comment>
<dbReference type="InterPro" id="IPR013785">
    <property type="entry name" value="Aldolase_TIM"/>
</dbReference>
<organism evidence="6 7">
    <name type="scientific">Bergeyella zoohelcum ATCC 43767</name>
    <dbReference type="NCBI Taxonomy" id="883096"/>
    <lineage>
        <taxon>Bacteria</taxon>
        <taxon>Pseudomonadati</taxon>
        <taxon>Bacteroidota</taxon>
        <taxon>Flavobacteriia</taxon>
        <taxon>Flavobacteriales</taxon>
        <taxon>Weeksellaceae</taxon>
        <taxon>Bergeyella</taxon>
    </lineage>
</organism>
<name>K1LZF8_9FLAO</name>
<accession>K1LZF8</accession>
<feature type="binding site" evidence="4">
    <location>
        <position position="45"/>
    </location>
    <ligand>
        <name>1-deoxy-D-xylulose 5-phosphate</name>
        <dbReference type="ChEBI" id="CHEBI:57792"/>
    </ligand>
</feature>
<reference evidence="6 7" key="1">
    <citation type="submission" date="2012-07" db="EMBL/GenBank/DDBJ databases">
        <title>The Genome Sequence of Bergeyella zoohelcum ATCC 43767.</title>
        <authorList>
            <consortium name="The Broad Institute Genome Sequencing Platform"/>
            <person name="Earl A."/>
            <person name="Ward D."/>
            <person name="Feldgarden M."/>
            <person name="Gevers D."/>
            <person name="Huys G."/>
            <person name="Walker B."/>
            <person name="Young S.K."/>
            <person name="Zeng Q."/>
            <person name="Gargeya S."/>
            <person name="Fitzgerald M."/>
            <person name="Haas B."/>
            <person name="Abouelleil A."/>
            <person name="Alvarado L."/>
            <person name="Arachchi H.M."/>
            <person name="Berlin A.M."/>
            <person name="Chapman S.B."/>
            <person name="Goldberg J."/>
            <person name="Griggs A."/>
            <person name="Gujja S."/>
            <person name="Hansen M."/>
            <person name="Howarth C."/>
            <person name="Imamovic A."/>
            <person name="Larimer J."/>
            <person name="McCowen C."/>
            <person name="Montmayeur A."/>
            <person name="Murphy C."/>
            <person name="Neiman D."/>
            <person name="Pearson M."/>
            <person name="Priest M."/>
            <person name="Roberts A."/>
            <person name="Saif S."/>
            <person name="Shea T."/>
            <person name="Sisk P."/>
            <person name="Sykes S."/>
            <person name="Wortman J."/>
            <person name="Nusbaum C."/>
            <person name="Birren B."/>
        </authorList>
    </citation>
    <scope>NUCLEOTIDE SEQUENCE [LARGE SCALE GENOMIC DNA]</scope>
    <source>
        <strain evidence="6 7">ATCC 43767</strain>
    </source>
</reference>
<dbReference type="Gene3D" id="3.20.20.70">
    <property type="entry name" value="Aldolase class I"/>
    <property type="match status" value="1"/>
</dbReference>
<comment type="catalytic activity">
    <reaction evidence="4">
        <text>3-amino-2-oxopropyl phosphate + 1-deoxy-D-xylulose 5-phosphate = pyridoxine 5'-phosphate + phosphate + 2 H2O + H(+)</text>
        <dbReference type="Rhea" id="RHEA:15265"/>
        <dbReference type="ChEBI" id="CHEBI:15377"/>
        <dbReference type="ChEBI" id="CHEBI:15378"/>
        <dbReference type="ChEBI" id="CHEBI:43474"/>
        <dbReference type="ChEBI" id="CHEBI:57279"/>
        <dbReference type="ChEBI" id="CHEBI:57792"/>
        <dbReference type="ChEBI" id="CHEBI:58589"/>
        <dbReference type="EC" id="2.6.99.2"/>
    </reaction>
</comment>
<dbReference type="HAMAP" id="MF_00279">
    <property type="entry name" value="PdxJ"/>
    <property type="match status" value="1"/>
</dbReference>
<dbReference type="PANTHER" id="PTHR30456">
    <property type="entry name" value="PYRIDOXINE 5'-PHOSPHATE SYNTHASE"/>
    <property type="match status" value="1"/>
</dbReference>
<evidence type="ECO:0000313" key="6">
    <source>
        <dbReference type="EMBL" id="EKB57387.1"/>
    </source>
</evidence>
<protein>
    <recommendedName>
        <fullName evidence="4 5">Pyridoxine 5'-phosphate synthase</fullName>
        <shortName evidence="4">PNP synthase</shortName>
        <ecNumber evidence="4 5">2.6.99.2</ecNumber>
    </recommendedName>
</protein>
<keyword evidence="3 4" id="KW-0664">Pyridoxine biosynthesis</keyword>
<dbReference type="EMBL" id="AGYA01000019">
    <property type="protein sequence ID" value="EKB57387.1"/>
    <property type="molecule type" value="Genomic_DNA"/>
</dbReference>
<dbReference type="InterPro" id="IPR036130">
    <property type="entry name" value="Pyridoxine-5'_phos_synth"/>
</dbReference>
<dbReference type="Pfam" id="PF03740">
    <property type="entry name" value="PdxJ"/>
    <property type="match status" value="1"/>
</dbReference>
<comment type="pathway">
    <text evidence="4">Cofactor biosynthesis; pyridoxine 5'-phosphate biosynthesis; pyridoxine 5'-phosphate from D-erythrose 4-phosphate: step 5/5.</text>
</comment>
<gene>
    <name evidence="4" type="primary">pdxJ</name>
    <name evidence="6" type="ORF">HMPREF9699_00873</name>
</gene>
<evidence type="ECO:0000256" key="3">
    <source>
        <dbReference type="ARBA" id="ARBA00023096"/>
    </source>
</evidence>
<feature type="site" description="Transition state stabilizer" evidence="4">
    <location>
        <position position="151"/>
    </location>
</feature>
<dbReference type="CDD" id="cd00003">
    <property type="entry name" value="PNPsynthase"/>
    <property type="match status" value="1"/>
</dbReference>
<dbReference type="NCBIfam" id="NF003625">
    <property type="entry name" value="PRK05265.1-3"/>
    <property type="match status" value="1"/>
</dbReference>
<evidence type="ECO:0000256" key="4">
    <source>
        <dbReference type="HAMAP-Rule" id="MF_00279"/>
    </source>
</evidence>
<dbReference type="STRING" id="883096.HMPREF9699_00873"/>
<dbReference type="GO" id="GO:0005829">
    <property type="term" value="C:cytosol"/>
    <property type="evidence" value="ECO:0007669"/>
    <property type="project" value="TreeGrafter"/>
</dbReference>
<evidence type="ECO:0000313" key="7">
    <source>
        <dbReference type="Proteomes" id="UP000006085"/>
    </source>
</evidence>
<feature type="active site" description="Proton acceptor" evidence="4">
    <location>
        <position position="43"/>
    </location>
</feature>
<feature type="active site" description="Proton acceptor" evidence="4">
    <location>
        <position position="70"/>
    </location>
</feature>
<dbReference type="NCBIfam" id="TIGR00559">
    <property type="entry name" value="pdxJ"/>
    <property type="match status" value="1"/>
</dbReference>
<evidence type="ECO:0000256" key="1">
    <source>
        <dbReference type="ARBA" id="ARBA00022490"/>
    </source>
</evidence>
<dbReference type="AlphaFoldDB" id="K1LZF8"/>
<keyword evidence="7" id="KW-1185">Reference proteome</keyword>
<dbReference type="FunFam" id="3.20.20.70:FF:000150">
    <property type="entry name" value="Pyridoxine 5'-phosphate synthase"/>
    <property type="match status" value="1"/>
</dbReference>
<comment type="function">
    <text evidence="4">Catalyzes the complicated ring closure reaction between the two acyclic compounds 1-deoxy-D-xylulose-5-phosphate (DXP) and 3-amino-2-oxopropyl phosphate (1-amino-acetone-3-phosphate or AAP) to form pyridoxine 5'-phosphate (PNP) and inorganic phosphate.</text>
</comment>
<dbReference type="RefSeq" id="WP_002662737.1">
    <property type="nucleotide sequence ID" value="NZ_JH932293.1"/>
</dbReference>
<comment type="caution">
    <text evidence="4">Lacks conserved residue(s) required for the propagation of feature annotation.</text>
</comment>
<keyword evidence="2 4" id="KW-0808">Transferase</keyword>
<feature type="binding site" evidence="4">
    <location>
        <position position="7"/>
    </location>
    <ligand>
        <name>3-amino-2-oxopropyl phosphate</name>
        <dbReference type="ChEBI" id="CHEBI:57279"/>
    </ligand>
</feature>
<dbReference type="SUPFAM" id="SSF63892">
    <property type="entry name" value="Pyridoxine 5'-phosphate synthase"/>
    <property type="match status" value="1"/>
</dbReference>
<dbReference type="PANTHER" id="PTHR30456:SF0">
    <property type="entry name" value="PYRIDOXINE 5'-PHOSPHATE SYNTHASE"/>
    <property type="match status" value="1"/>
</dbReference>
<dbReference type="HOGENOM" id="CLU_074563_1_0_10"/>
<dbReference type="Proteomes" id="UP000006085">
    <property type="component" value="Unassembled WGS sequence"/>
</dbReference>
<comment type="subcellular location">
    <subcellularLocation>
        <location evidence="4">Cytoplasm</location>
    </subcellularLocation>
</comment>
<dbReference type="NCBIfam" id="NF003626">
    <property type="entry name" value="PRK05265.1-4"/>
    <property type="match status" value="1"/>
</dbReference>
<sequence>MTKLSVNINKIATLRNARGGDVPSVTQVAVDAQKFGADGITIHPRPDERHITRKDVYDLKPLITTEFNIEGNPHRTFIDMVLEVKPEQVTLVPDADDAITSNAGWDCKEHLDFLKSVIAEFKVAGIRTSIFLDPNPEMVKYAAQTGTDRIELYTEAYAKGYTNHKEEAIKPYIATALEAEKYGLGVNAGHDLSLDNLKYFAAHIPNLLEVSIGHALISEALYLGLENTIQSYQKRLAKY</sequence>
<feature type="binding site" evidence="4">
    <location>
        <position position="100"/>
    </location>
    <ligand>
        <name>1-deoxy-D-xylulose 5-phosphate</name>
        <dbReference type="ChEBI" id="CHEBI:57792"/>
    </ligand>
</feature>
<evidence type="ECO:0000256" key="5">
    <source>
        <dbReference type="NCBIfam" id="TIGR00559"/>
    </source>
</evidence>
<comment type="subunit">
    <text evidence="4">Homooctamer; tetramer of dimers.</text>
</comment>
<evidence type="ECO:0000256" key="2">
    <source>
        <dbReference type="ARBA" id="ARBA00022679"/>
    </source>
</evidence>
<comment type="caution">
    <text evidence="6">The sequence shown here is derived from an EMBL/GenBank/DDBJ whole genome shotgun (WGS) entry which is preliminary data.</text>
</comment>
<dbReference type="GO" id="GO:0008615">
    <property type="term" value="P:pyridoxine biosynthetic process"/>
    <property type="evidence" value="ECO:0007669"/>
    <property type="project" value="UniProtKB-UniRule"/>
</dbReference>
<dbReference type="eggNOG" id="COG0854">
    <property type="taxonomic scope" value="Bacteria"/>
</dbReference>
<feature type="binding site" evidence="4">
    <location>
        <position position="18"/>
    </location>
    <ligand>
        <name>3-amino-2-oxopropyl phosphate</name>
        <dbReference type="ChEBI" id="CHEBI:57279"/>
    </ligand>
</feature>